<keyword evidence="3" id="KW-1185">Reference proteome</keyword>
<evidence type="ECO:0000313" key="3">
    <source>
        <dbReference type="Proteomes" id="UP000265515"/>
    </source>
</evidence>
<sequence length="225" mass="24173">MHSGVLQLVTTVSSPFARRRREGRGAAAGGGDCRGAQAGVRWWGSGGRWGGGERWRRGKERKRRGALAEGSGKECRRRGALAQESAGGGERRGALVRRAAEEGVEGRWIGGDGGAGGQRPAEEGEGPEEQPISGRAADEEGERRRRGVAGREWRGALAEESAGEGERKEHRWRGALAKGSARNTGGGEHWRRDVEGSAGERWRRVCWWRGAAEEEGMERRGGGGA</sequence>
<reference evidence="2 3" key="1">
    <citation type="journal article" date="2018" name="Cell">
        <title>The Chara Genome: Secondary Complexity and Implications for Plant Terrestrialization.</title>
        <authorList>
            <person name="Nishiyama T."/>
            <person name="Sakayama H."/>
            <person name="Vries J.D."/>
            <person name="Buschmann H."/>
            <person name="Saint-Marcoux D."/>
            <person name="Ullrich K.K."/>
            <person name="Haas F.B."/>
            <person name="Vanderstraeten L."/>
            <person name="Becker D."/>
            <person name="Lang D."/>
            <person name="Vosolsobe S."/>
            <person name="Rombauts S."/>
            <person name="Wilhelmsson P.K.I."/>
            <person name="Janitza P."/>
            <person name="Kern R."/>
            <person name="Heyl A."/>
            <person name="Rumpler F."/>
            <person name="Villalobos L.I.A.C."/>
            <person name="Clay J.M."/>
            <person name="Skokan R."/>
            <person name="Toyoda A."/>
            <person name="Suzuki Y."/>
            <person name="Kagoshima H."/>
            <person name="Schijlen E."/>
            <person name="Tajeshwar N."/>
            <person name="Catarino B."/>
            <person name="Hetherington A.J."/>
            <person name="Saltykova A."/>
            <person name="Bonnot C."/>
            <person name="Breuninger H."/>
            <person name="Symeonidi A."/>
            <person name="Radhakrishnan G.V."/>
            <person name="Van Nieuwerburgh F."/>
            <person name="Deforce D."/>
            <person name="Chang C."/>
            <person name="Karol K.G."/>
            <person name="Hedrich R."/>
            <person name="Ulvskov P."/>
            <person name="Glockner G."/>
            <person name="Delwiche C.F."/>
            <person name="Petrasek J."/>
            <person name="Van de Peer Y."/>
            <person name="Friml J."/>
            <person name="Beilby M."/>
            <person name="Dolan L."/>
            <person name="Kohara Y."/>
            <person name="Sugano S."/>
            <person name="Fujiyama A."/>
            <person name="Delaux P.-M."/>
            <person name="Quint M."/>
            <person name="TheiBen G."/>
            <person name="Hagemann M."/>
            <person name="Harholt J."/>
            <person name="Dunand C."/>
            <person name="Zachgo S."/>
            <person name="Langdale J."/>
            <person name="Maumus F."/>
            <person name="Straeten D.V.D."/>
            <person name="Gould S.B."/>
            <person name="Rensing S.A."/>
        </authorList>
    </citation>
    <scope>NUCLEOTIDE SEQUENCE [LARGE SCALE GENOMIC DNA]</scope>
    <source>
        <strain evidence="2 3">S276</strain>
    </source>
</reference>
<comment type="caution">
    <text evidence="2">The sequence shown here is derived from an EMBL/GenBank/DDBJ whole genome shotgun (WGS) entry which is preliminary data.</text>
</comment>
<dbReference type="AlphaFoldDB" id="A0A388LRF8"/>
<evidence type="ECO:0000256" key="1">
    <source>
        <dbReference type="SAM" id="MobiDB-lite"/>
    </source>
</evidence>
<proteinExistence type="predicted"/>
<feature type="compositionally biased region" description="Gly residues" evidence="1">
    <location>
        <begin position="108"/>
        <end position="117"/>
    </location>
</feature>
<feature type="compositionally biased region" description="Low complexity" evidence="1">
    <location>
        <begin position="34"/>
        <end position="43"/>
    </location>
</feature>
<organism evidence="2 3">
    <name type="scientific">Chara braunii</name>
    <name type="common">Braun's stonewort</name>
    <dbReference type="NCBI Taxonomy" id="69332"/>
    <lineage>
        <taxon>Eukaryota</taxon>
        <taxon>Viridiplantae</taxon>
        <taxon>Streptophyta</taxon>
        <taxon>Charophyceae</taxon>
        <taxon>Charales</taxon>
        <taxon>Characeae</taxon>
        <taxon>Chara</taxon>
    </lineage>
</organism>
<dbReference type="Gramene" id="GBG84904">
    <property type="protein sequence ID" value="GBG84904"/>
    <property type="gene ID" value="CBR_g39365"/>
</dbReference>
<dbReference type="EMBL" id="BFEA01000496">
    <property type="protein sequence ID" value="GBG84904.1"/>
    <property type="molecule type" value="Genomic_DNA"/>
</dbReference>
<name>A0A388LRF8_CHABU</name>
<feature type="compositionally biased region" description="Basic and acidic residues" evidence="1">
    <location>
        <begin position="136"/>
        <end position="154"/>
    </location>
</feature>
<feature type="region of interest" description="Disordered" evidence="1">
    <location>
        <begin position="20"/>
        <end position="195"/>
    </location>
</feature>
<evidence type="ECO:0000313" key="2">
    <source>
        <dbReference type="EMBL" id="GBG84904.1"/>
    </source>
</evidence>
<gene>
    <name evidence="2" type="ORF">CBR_g39365</name>
</gene>
<protein>
    <submittedName>
        <fullName evidence="2">Uncharacterized protein</fullName>
    </submittedName>
</protein>
<accession>A0A388LRF8</accession>
<dbReference type="Proteomes" id="UP000265515">
    <property type="component" value="Unassembled WGS sequence"/>
</dbReference>
<feature type="compositionally biased region" description="Basic and acidic residues" evidence="1">
    <location>
        <begin position="89"/>
        <end position="105"/>
    </location>
</feature>
<feature type="compositionally biased region" description="Basic residues" evidence="1">
    <location>
        <begin position="56"/>
        <end position="65"/>
    </location>
</feature>